<evidence type="ECO:0000313" key="15">
    <source>
        <dbReference type="Proteomes" id="UP000694865"/>
    </source>
</evidence>
<keyword evidence="10" id="KW-0119">Carbohydrate metabolism</keyword>
<evidence type="ECO:0000256" key="3">
    <source>
        <dbReference type="ARBA" id="ARBA00001923"/>
    </source>
</evidence>
<keyword evidence="7" id="KW-0378">Hydrolase</keyword>
<keyword evidence="9" id="KW-0868">Chloride</keyword>
<dbReference type="InterPro" id="IPR006047">
    <property type="entry name" value="GH13_cat_dom"/>
</dbReference>
<evidence type="ECO:0000313" key="16">
    <source>
        <dbReference type="RefSeq" id="XP_006818527.1"/>
    </source>
</evidence>
<keyword evidence="8" id="KW-0106">Calcium</keyword>
<gene>
    <name evidence="16" type="primary">LOC100371576</name>
</gene>
<name>A0ABM0MET6_SACKO</name>
<evidence type="ECO:0000256" key="1">
    <source>
        <dbReference type="ARBA" id="ARBA00000548"/>
    </source>
</evidence>
<evidence type="ECO:0000256" key="12">
    <source>
        <dbReference type="RuleBase" id="RU003615"/>
    </source>
</evidence>
<proteinExistence type="inferred from homology"/>
<evidence type="ECO:0000256" key="4">
    <source>
        <dbReference type="ARBA" id="ARBA00008061"/>
    </source>
</evidence>
<evidence type="ECO:0000256" key="6">
    <source>
        <dbReference type="ARBA" id="ARBA00022723"/>
    </source>
</evidence>
<dbReference type="SUPFAM" id="SSF51011">
    <property type="entry name" value="Glycosyl hydrolase domain"/>
    <property type="match status" value="1"/>
</dbReference>
<protein>
    <recommendedName>
        <fullName evidence="5">alpha-amylase</fullName>
        <ecNumber evidence="5">3.2.1.1</ecNumber>
    </recommendedName>
</protein>
<keyword evidence="6" id="KW-0479">Metal-binding</keyword>
<accession>A0ABM0MET6</accession>
<dbReference type="PANTHER" id="PTHR43447">
    <property type="entry name" value="ALPHA-AMYLASE"/>
    <property type="match status" value="1"/>
</dbReference>
<dbReference type="SUPFAM" id="SSF51445">
    <property type="entry name" value="(Trans)glycosidases"/>
    <property type="match status" value="1"/>
</dbReference>
<comment type="cofactor">
    <cofactor evidence="3">
        <name>chloride</name>
        <dbReference type="ChEBI" id="CHEBI:17996"/>
    </cofactor>
</comment>
<dbReference type="RefSeq" id="XP_006818527.1">
    <property type="nucleotide sequence ID" value="XM_006818464.1"/>
</dbReference>
<dbReference type="Proteomes" id="UP000694865">
    <property type="component" value="Unplaced"/>
</dbReference>
<dbReference type="Pfam" id="PF02806">
    <property type="entry name" value="Alpha-amylase_C"/>
    <property type="match status" value="1"/>
</dbReference>
<comment type="catalytic activity">
    <reaction evidence="1">
        <text>Endohydrolysis of (1-&gt;4)-alpha-D-glucosidic linkages in polysaccharides containing three or more (1-&gt;4)-alpha-linked D-glucose units.</text>
        <dbReference type="EC" id="3.2.1.1"/>
    </reaction>
</comment>
<evidence type="ECO:0000256" key="5">
    <source>
        <dbReference type="ARBA" id="ARBA00012595"/>
    </source>
</evidence>
<evidence type="ECO:0000256" key="8">
    <source>
        <dbReference type="ARBA" id="ARBA00022837"/>
    </source>
</evidence>
<dbReference type="Gene3D" id="2.60.40.1180">
    <property type="entry name" value="Golgi alpha-mannosidase II"/>
    <property type="match status" value="1"/>
</dbReference>
<reference evidence="16" key="1">
    <citation type="submission" date="2025-08" db="UniProtKB">
        <authorList>
            <consortium name="RefSeq"/>
        </authorList>
    </citation>
    <scope>IDENTIFICATION</scope>
    <source>
        <tissue evidence="16">Testes</tissue>
    </source>
</reference>
<dbReference type="CDD" id="cd11317">
    <property type="entry name" value="AmyAc_bac_euk_AmyA"/>
    <property type="match status" value="1"/>
</dbReference>
<dbReference type="Gene3D" id="3.20.20.80">
    <property type="entry name" value="Glycosidases"/>
    <property type="match status" value="1"/>
</dbReference>
<comment type="cofactor">
    <cofactor evidence="2">
        <name>Ca(2+)</name>
        <dbReference type="ChEBI" id="CHEBI:29108"/>
    </cofactor>
</comment>
<dbReference type="GeneID" id="100371576"/>
<sequence>MASGLCKQFSVDSSEQSYTIDFASSLSPGRSIGIEVCIVSNGSLDTPGKNRMTHSLFYVLLLTAGAYCQWDHHMKDGRQSIVHLFEWKWSDVASECEKFLAPYWLGGVQVSPANEHRVVTEEQWRPWWERYQPVSYSMVSRSGDRAEFIDMVNRCNAVNINIYVDVVFNHMCEDGNSEGDFNDDICDSDIQQYNNEWEVRNCRLSGLVDLKLSKTYVRDKIVEFLNDLISLGVAGFHVDACKHMYPEDLEVIYGQLNDLVTPTFPSGSRPFIVQEVIDYGGEAISATEYAHLGRVTEFKYGRELSNCFRGNNDLKYLYNWGEALGLLPRGNALSFIDNHDTQRNHGGGGNPLTYKEPREYKMAVSFMLAHDYGVPRIMSSYYFTEGEAGPPSHPDGSTKDVTCFDEWVCEHRWRQITASSWFRKVTNGTGVDNWWDNNSNQIAFSRGSLGWYAVNNDAYAMNATIYTGLPAGTYCNLYVSSYDKDTKACVKMEDVGTPSTVTVKSNGDASVYISNNSNPVIVIHVDATV</sequence>
<feature type="domain" description="Alpha-amylase C-terminal" evidence="13">
    <location>
        <begin position="432"/>
        <end position="528"/>
    </location>
</feature>
<feature type="domain" description="Glycosyl hydrolase family 13 catalytic" evidence="14">
    <location>
        <begin position="79"/>
        <end position="423"/>
    </location>
</feature>
<evidence type="ECO:0000256" key="7">
    <source>
        <dbReference type="ARBA" id="ARBA00022801"/>
    </source>
</evidence>
<dbReference type="SMART" id="SM00642">
    <property type="entry name" value="Aamy"/>
    <property type="match status" value="1"/>
</dbReference>
<evidence type="ECO:0000256" key="10">
    <source>
        <dbReference type="ARBA" id="ARBA00023277"/>
    </source>
</evidence>
<organism evidence="15 16">
    <name type="scientific">Saccoglossus kowalevskii</name>
    <name type="common">Acorn worm</name>
    <dbReference type="NCBI Taxonomy" id="10224"/>
    <lineage>
        <taxon>Eukaryota</taxon>
        <taxon>Metazoa</taxon>
        <taxon>Hemichordata</taxon>
        <taxon>Enteropneusta</taxon>
        <taxon>Harrimaniidae</taxon>
        <taxon>Saccoglossus</taxon>
    </lineage>
</organism>
<keyword evidence="15" id="KW-1185">Reference proteome</keyword>
<evidence type="ECO:0000259" key="14">
    <source>
        <dbReference type="SMART" id="SM00642"/>
    </source>
</evidence>
<dbReference type="PRINTS" id="PR00110">
    <property type="entry name" value="ALPHAAMYLASE"/>
</dbReference>
<dbReference type="InterPro" id="IPR031319">
    <property type="entry name" value="A-amylase_C"/>
</dbReference>
<dbReference type="SMART" id="SM00632">
    <property type="entry name" value="Aamy_C"/>
    <property type="match status" value="1"/>
</dbReference>
<evidence type="ECO:0000256" key="11">
    <source>
        <dbReference type="ARBA" id="ARBA00023295"/>
    </source>
</evidence>
<keyword evidence="11" id="KW-0326">Glycosidase</keyword>
<evidence type="ECO:0000256" key="2">
    <source>
        <dbReference type="ARBA" id="ARBA00001913"/>
    </source>
</evidence>
<dbReference type="EC" id="3.2.1.1" evidence="5"/>
<comment type="similarity">
    <text evidence="4 12">Belongs to the glycosyl hydrolase 13 family.</text>
</comment>
<dbReference type="InterPro" id="IPR006046">
    <property type="entry name" value="Alpha_amylase"/>
</dbReference>
<evidence type="ECO:0000259" key="13">
    <source>
        <dbReference type="SMART" id="SM00632"/>
    </source>
</evidence>
<evidence type="ECO:0000256" key="9">
    <source>
        <dbReference type="ARBA" id="ARBA00023214"/>
    </source>
</evidence>
<dbReference type="InterPro" id="IPR017853">
    <property type="entry name" value="GH"/>
</dbReference>
<dbReference type="InterPro" id="IPR013780">
    <property type="entry name" value="Glyco_hydro_b"/>
</dbReference>
<dbReference type="InterPro" id="IPR006048">
    <property type="entry name" value="A-amylase/branching_C"/>
</dbReference>